<dbReference type="EMBL" id="JACOGD010000002">
    <property type="protein sequence ID" value="MBC3930745.1"/>
    <property type="molecule type" value="Genomic_DNA"/>
</dbReference>
<dbReference type="InterPro" id="IPR002577">
    <property type="entry name" value="HTH_HxlR"/>
</dbReference>
<keyword evidence="2" id="KW-0238">DNA-binding</keyword>
<sequence length="165" mass="18237">MSKGSFADMNCPIAQTLEQVGEWWSLLILRNAFCGMSQFQDFQSHLGISTNILSQRLSQLVANDILTRQQAADDGRVVHYHLTAKGQSLYPILAAMSVWGEQWVPHPQGPRMTIVASDTGKAISGVGIIAEDGRELRPDQLDTVAGPGADEKTHILMRMRMETMK</sequence>
<name>A0ABR7A1G7_9BURK</name>
<protein>
    <submittedName>
        <fullName evidence="5">Helix-turn-helix transcriptional regulator</fullName>
    </submittedName>
</protein>
<evidence type="ECO:0000313" key="6">
    <source>
        <dbReference type="Proteomes" id="UP000654304"/>
    </source>
</evidence>
<evidence type="ECO:0000259" key="4">
    <source>
        <dbReference type="PROSITE" id="PS51118"/>
    </source>
</evidence>
<dbReference type="Pfam" id="PF01638">
    <property type="entry name" value="HxlR"/>
    <property type="match status" value="1"/>
</dbReference>
<reference evidence="5 6" key="1">
    <citation type="submission" date="2020-08" db="EMBL/GenBank/DDBJ databases">
        <title>Novel species isolated from subtropical streams in China.</title>
        <authorList>
            <person name="Lu H."/>
        </authorList>
    </citation>
    <scope>NUCLEOTIDE SEQUENCE [LARGE SCALE GENOMIC DNA]</scope>
    <source>
        <strain evidence="5 6">CY22W</strain>
    </source>
</reference>
<dbReference type="SUPFAM" id="SSF46785">
    <property type="entry name" value="Winged helix' DNA-binding domain"/>
    <property type="match status" value="1"/>
</dbReference>
<dbReference type="PANTHER" id="PTHR33204">
    <property type="entry name" value="TRANSCRIPTIONAL REGULATOR, MARR FAMILY"/>
    <property type="match status" value="1"/>
</dbReference>
<dbReference type="RefSeq" id="WP_186902610.1">
    <property type="nucleotide sequence ID" value="NZ_CBDHGB010000003.1"/>
</dbReference>
<evidence type="ECO:0000256" key="3">
    <source>
        <dbReference type="ARBA" id="ARBA00023163"/>
    </source>
</evidence>
<evidence type="ECO:0000313" key="5">
    <source>
        <dbReference type="EMBL" id="MBC3930745.1"/>
    </source>
</evidence>
<dbReference type="Gene3D" id="1.10.10.10">
    <property type="entry name" value="Winged helix-like DNA-binding domain superfamily/Winged helix DNA-binding domain"/>
    <property type="match status" value="1"/>
</dbReference>
<evidence type="ECO:0000256" key="2">
    <source>
        <dbReference type="ARBA" id="ARBA00023125"/>
    </source>
</evidence>
<keyword evidence="1" id="KW-0805">Transcription regulation</keyword>
<dbReference type="Proteomes" id="UP000654304">
    <property type="component" value="Unassembled WGS sequence"/>
</dbReference>
<gene>
    <name evidence="5" type="ORF">H8K43_03590</name>
</gene>
<evidence type="ECO:0000256" key="1">
    <source>
        <dbReference type="ARBA" id="ARBA00023015"/>
    </source>
</evidence>
<dbReference type="PANTHER" id="PTHR33204:SF18">
    <property type="entry name" value="TRANSCRIPTIONAL REGULATORY PROTEIN"/>
    <property type="match status" value="1"/>
</dbReference>
<keyword evidence="3" id="KW-0804">Transcription</keyword>
<feature type="domain" description="HTH hxlR-type" evidence="4">
    <location>
        <begin position="11"/>
        <end position="108"/>
    </location>
</feature>
<keyword evidence="6" id="KW-1185">Reference proteome</keyword>
<proteinExistence type="predicted"/>
<accession>A0ABR7A1G7</accession>
<dbReference type="PROSITE" id="PS51118">
    <property type="entry name" value="HTH_HXLR"/>
    <property type="match status" value="1"/>
</dbReference>
<organism evidence="5 6">
    <name type="scientific">Undibacterium curvum</name>
    <dbReference type="NCBI Taxonomy" id="2762294"/>
    <lineage>
        <taxon>Bacteria</taxon>
        <taxon>Pseudomonadati</taxon>
        <taxon>Pseudomonadota</taxon>
        <taxon>Betaproteobacteria</taxon>
        <taxon>Burkholderiales</taxon>
        <taxon>Oxalobacteraceae</taxon>
        <taxon>Undibacterium</taxon>
    </lineage>
</organism>
<dbReference type="InterPro" id="IPR036390">
    <property type="entry name" value="WH_DNA-bd_sf"/>
</dbReference>
<comment type="caution">
    <text evidence="5">The sequence shown here is derived from an EMBL/GenBank/DDBJ whole genome shotgun (WGS) entry which is preliminary data.</text>
</comment>
<dbReference type="InterPro" id="IPR036388">
    <property type="entry name" value="WH-like_DNA-bd_sf"/>
</dbReference>